<gene>
    <name evidence="1" type="ORF">Nican01_00137</name>
</gene>
<proteinExistence type="predicted"/>
<dbReference type="EMBL" id="PP179318">
    <property type="protein sequence ID" value="XAI70150.1"/>
    <property type="molecule type" value="Genomic_DNA"/>
</dbReference>
<evidence type="ECO:0000313" key="1">
    <source>
        <dbReference type="EMBL" id="XAI70150.1"/>
    </source>
</evidence>
<protein>
    <submittedName>
        <fullName evidence="1">Uncharacterized protein</fullName>
    </submittedName>
</protein>
<sequence length="107" mass="12325">MSQSHATRAHRHALATDARMYATCARNALFELRYAKRSQRYYLHVTNSVSVIIDVNTAHAVYAAMMRHVVRTTAKDERATSVRSSVYTMRSDIRAIVRILMHMNYAH</sequence>
<name>A0AAU6W1F0_9CAUD</name>
<reference evidence="1" key="1">
    <citation type="journal article" date="2024" name="J. Gen. Virol.">
        <title>Novel phages of Pseudomonas syringae unveil numerous potential auxiliary metabolic genes.</title>
        <authorList>
            <person name="Feltin C."/>
            <person name="Garneau J.R."/>
            <person name="Morris C.E."/>
            <person name="Berard A."/>
            <person name="Torres-Barcelo C."/>
        </authorList>
    </citation>
    <scope>NUCLEOTIDE SEQUENCE</scope>
</reference>
<accession>A0AAU6W1F0</accession>
<organism evidence="1">
    <name type="scientific">Pseudomonas phage Nican01</name>
    <dbReference type="NCBI Taxonomy" id="3138540"/>
    <lineage>
        <taxon>Viruses</taxon>
        <taxon>Duplodnaviria</taxon>
        <taxon>Heunggongvirae</taxon>
        <taxon>Uroviricota</taxon>
        <taxon>Caudoviricetes</taxon>
        <taxon>Nickievirus</taxon>
    </lineage>
</organism>